<sequence length="309" mass="34544">MRPFDARMLDVGDGHWIYVEEVGRRDGVPALFLHGGPGSGSQHLHRRLFDPERHHALLFDQRGAGRSHPYLSLQENTTQKLIADIEVIRTHFGIERWIVVGGSWGSTLAVAYAEAHPERVAALALRAVFLGTRREVEWAFVEGPKLFRPELYADFVGALPEAERADPLAAYLERLADPDPKVHRPAAEIWASYERALSELAPGQSRIAPSTGRSERLPPTPFVEGHYIRNDFFLQPDQLVREASKLRGIPGVIVQGRYDLLCPPHTAYALSEAWGNCRLEMLDRAGHAISEQGVMEALTRAIRELTDNA</sequence>
<evidence type="ECO:0000313" key="15">
    <source>
        <dbReference type="EMBL" id="KWT70339.1"/>
    </source>
</evidence>
<feature type="active site" description="Nucleophile" evidence="12">
    <location>
        <position position="103"/>
    </location>
</feature>
<keyword evidence="6 11" id="KW-0031">Aminopeptidase</keyword>
<evidence type="ECO:0000256" key="8">
    <source>
        <dbReference type="ARBA" id="ARBA00022670"/>
    </source>
</evidence>
<comment type="catalytic activity">
    <reaction evidence="1 11 13">
        <text>Release of N-terminal proline from a peptide.</text>
        <dbReference type="EC" id="3.4.11.5"/>
    </reaction>
</comment>
<evidence type="ECO:0000256" key="12">
    <source>
        <dbReference type="PIRSR" id="PIRSR006431-1"/>
    </source>
</evidence>
<protein>
    <recommendedName>
        <fullName evidence="5 11">Proline iminopeptidase</fullName>
        <shortName evidence="11">PIP</shortName>
        <ecNumber evidence="4 11">3.4.11.5</ecNumber>
    </recommendedName>
    <alternativeName>
        <fullName evidence="10 11">Prolyl aminopeptidase</fullName>
    </alternativeName>
</protein>
<evidence type="ECO:0000256" key="4">
    <source>
        <dbReference type="ARBA" id="ARBA00012568"/>
    </source>
</evidence>
<dbReference type="SUPFAM" id="SSF53474">
    <property type="entry name" value="alpha/beta-Hydrolases"/>
    <property type="match status" value="1"/>
</dbReference>
<dbReference type="GO" id="GO:0004177">
    <property type="term" value="F:aminopeptidase activity"/>
    <property type="evidence" value="ECO:0007669"/>
    <property type="project" value="UniProtKB-UniRule"/>
</dbReference>
<dbReference type="InterPro" id="IPR029058">
    <property type="entry name" value="AB_hydrolase_fold"/>
</dbReference>
<dbReference type="STRING" id="121290.APY04_1016"/>
<dbReference type="Pfam" id="PF00561">
    <property type="entry name" value="Abhydrolase_1"/>
    <property type="match status" value="1"/>
</dbReference>
<dbReference type="Gene3D" id="3.40.50.1820">
    <property type="entry name" value="alpha/beta hydrolase"/>
    <property type="match status" value="1"/>
</dbReference>
<comment type="similarity">
    <text evidence="3 11 13">Belongs to the peptidase S33 family.</text>
</comment>
<dbReference type="AlphaFoldDB" id="A0A109BK61"/>
<evidence type="ECO:0000256" key="5">
    <source>
        <dbReference type="ARBA" id="ARBA00021843"/>
    </source>
</evidence>
<evidence type="ECO:0000256" key="1">
    <source>
        <dbReference type="ARBA" id="ARBA00001585"/>
    </source>
</evidence>
<dbReference type="PANTHER" id="PTHR43722:SF1">
    <property type="entry name" value="PROLINE IMINOPEPTIDASE"/>
    <property type="match status" value="1"/>
</dbReference>
<keyword evidence="16" id="KW-1185">Reference proteome</keyword>
<comment type="subcellular location">
    <subcellularLocation>
        <location evidence="2 11">Cytoplasm</location>
    </subcellularLocation>
</comment>
<feature type="domain" description="AB hydrolase-1" evidence="14">
    <location>
        <begin position="31"/>
        <end position="292"/>
    </location>
</feature>
<evidence type="ECO:0000256" key="13">
    <source>
        <dbReference type="RuleBase" id="RU003421"/>
    </source>
</evidence>
<evidence type="ECO:0000256" key="9">
    <source>
        <dbReference type="ARBA" id="ARBA00022801"/>
    </source>
</evidence>
<evidence type="ECO:0000256" key="2">
    <source>
        <dbReference type="ARBA" id="ARBA00004496"/>
    </source>
</evidence>
<proteinExistence type="inferred from homology"/>
<evidence type="ECO:0000259" key="14">
    <source>
        <dbReference type="Pfam" id="PF00561"/>
    </source>
</evidence>
<dbReference type="GO" id="GO:0005737">
    <property type="term" value="C:cytoplasm"/>
    <property type="evidence" value="ECO:0007669"/>
    <property type="project" value="UniProtKB-SubCell"/>
</dbReference>
<dbReference type="NCBIfam" id="TIGR01249">
    <property type="entry name" value="pro_imino_pep_1"/>
    <property type="match status" value="1"/>
</dbReference>
<dbReference type="PIRSF" id="PIRSF006431">
    <property type="entry name" value="Pept_S33"/>
    <property type="match status" value="1"/>
</dbReference>
<dbReference type="EC" id="3.4.11.5" evidence="4 11"/>
<keyword evidence="7 11" id="KW-0963">Cytoplasm</keyword>
<dbReference type="Proteomes" id="UP000059074">
    <property type="component" value="Unassembled WGS sequence"/>
</dbReference>
<feature type="active site" description="Proton donor" evidence="12">
    <location>
        <position position="287"/>
    </location>
</feature>
<keyword evidence="8 11" id="KW-0645">Protease</keyword>
<dbReference type="PRINTS" id="PR00793">
    <property type="entry name" value="PROAMNOPTASE"/>
</dbReference>
<dbReference type="InterPro" id="IPR005944">
    <property type="entry name" value="Pro_iminopeptidase"/>
</dbReference>
<comment type="caution">
    <text evidence="15">The sequence shown here is derived from an EMBL/GenBank/DDBJ whole genome shotgun (WGS) entry which is preliminary data.</text>
</comment>
<evidence type="ECO:0000256" key="6">
    <source>
        <dbReference type="ARBA" id="ARBA00022438"/>
    </source>
</evidence>
<dbReference type="GO" id="GO:0006508">
    <property type="term" value="P:proteolysis"/>
    <property type="evidence" value="ECO:0007669"/>
    <property type="project" value="UniProtKB-KW"/>
</dbReference>
<evidence type="ECO:0000256" key="10">
    <source>
        <dbReference type="ARBA" id="ARBA00029605"/>
    </source>
</evidence>
<evidence type="ECO:0000256" key="3">
    <source>
        <dbReference type="ARBA" id="ARBA00010088"/>
    </source>
</evidence>
<gene>
    <name evidence="15" type="ORF">APY04_1016</name>
</gene>
<dbReference type="PRINTS" id="PR00111">
    <property type="entry name" value="ABHYDROLASE"/>
</dbReference>
<reference evidence="15 16" key="1">
    <citation type="submission" date="2015-10" db="EMBL/GenBank/DDBJ databases">
        <title>Transcriptomic analysis of a linuron degrading triple-species bacterial consortium.</title>
        <authorList>
            <person name="Albers P."/>
        </authorList>
    </citation>
    <scope>NUCLEOTIDE SEQUENCE [LARGE SCALE GENOMIC DNA]</scope>
    <source>
        <strain evidence="15 16">WDL6</strain>
    </source>
</reference>
<keyword evidence="9 11" id="KW-0378">Hydrolase</keyword>
<name>A0A109BK61_HYPSL</name>
<dbReference type="PANTHER" id="PTHR43722">
    <property type="entry name" value="PROLINE IMINOPEPTIDASE"/>
    <property type="match status" value="1"/>
</dbReference>
<accession>A0A109BK61</accession>
<feature type="active site" evidence="12">
    <location>
        <position position="259"/>
    </location>
</feature>
<dbReference type="PATRIC" id="fig|121290.4.peg.894"/>
<organism evidence="15 16">
    <name type="scientific">Hyphomicrobium sulfonivorans</name>
    <dbReference type="NCBI Taxonomy" id="121290"/>
    <lineage>
        <taxon>Bacteria</taxon>
        <taxon>Pseudomonadati</taxon>
        <taxon>Pseudomonadota</taxon>
        <taxon>Alphaproteobacteria</taxon>
        <taxon>Hyphomicrobiales</taxon>
        <taxon>Hyphomicrobiaceae</taxon>
        <taxon>Hyphomicrobium</taxon>
    </lineage>
</organism>
<evidence type="ECO:0000256" key="7">
    <source>
        <dbReference type="ARBA" id="ARBA00022490"/>
    </source>
</evidence>
<dbReference type="InterPro" id="IPR000073">
    <property type="entry name" value="AB_hydrolase_1"/>
</dbReference>
<dbReference type="InterPro" id="IPR002410">
    <property type="entry name" value="Peptidase_S33"/>
</dbReference>
<evidence type="ECO:0000256" key="11">
    <source>
        <dbReference type="PIRNR" id="PIRNR006431"/>
    </source>
</evidence>
<evidence type="ECO:0000313" key="16">
    <source>
        <dbReference type="Proteomes" id="UP000059074"/>
    </source>
</evidence>
<dbReference type="EMBL" id="LMTR01000032">
    <property type="protein sequence ID" value="KWT70339.1"/>
    <property type="molecule type" value="Genomic_DNA"/>
</dbReference>